<protein>
    <submittedName>
        <fullName evidence="3">Uncharacterized protein</fullName>
    </submittedName>
</protein>
<proteinExistence type="predicted"/>
<feature type="region of interest" description="Disordered" evidence="1">
    <location>
        <begin position="32"/>
        <end position="95"/>
    </location>
</feature>
<reference evidence="3 4" key="1">
    <citation type="submission" date="2015-08" db="EMBL/GenBank/DDBJ databases">
        <title>Whole genome sequence of Flavobacterium akiainvivens IK-1T, from decaying Wikstroemia oahuensis, an endemic Hawaiian shrub.</title>
        <authorList>
            <person name="Wan X."/>
            <person name="Hou S."/>
            <person name="Saito J."/>
            <person name="Donachie S."/>
        </authorList>
    </citation>
    <scope>NUCLEOTIDE SEQUENCE [LARGE SCALE GENOMIC DNA]</scope>
    <source>
        <strain evidence="3 4">IK-1</strain>
    </source>
</reference>
<evidence type="ECO:0000256" key="2">
    <source>
        <dbReference type="SAM" id="SignalP"/>
    </source>
</evidence>
<dbReference type="PATRIC" id="fig|1202724.3.peg.3873"/>
<dbReference type="EMBL" id="LIYD01000005">
    <property type="protein sequence ID" value="KOS07852.1"/>
    <property type="molecule type" value="Genomic_DNA"/>
</dbReference>
<comment type="caution">
    <text evidence="3">The sequence shown here is derived from an EMBL/GenBank/DDBJ whole genome shotgun (WGS) entry which is preliminary data.</text>
</comment>
<organism evidence="3 4">
    <name type="scientific">Flavobacterium akiainvivens</name>
    <dbReference type="NCBI Taxonomy" id="1202724"/>
    <lineage>
        <taxon>Bacteria</taxon>
        <taxon>Pseudomonadati</taxon>
        <taxon>Bacteroidota</taxon>
        <taxon>Flavobacteriia</taxon>
        <taxon>Flavobacteriales</taxon>
        <taxon>Flavobacteriaceae</taxon>
        <taxon>Flavobacterium</taxon>
    </lineage>
</organism>
<feature type="compositionally biased region" description="Low complexity" evidence="1">
    <location>
        <begin position="42"/>
        <end position="54"/>
    </location>
</feature>
<sequence>MKKSLLSLFALFAVSIASAQSYIKQPDPTTYEVVNAKPAPQPETTTTTTQTQPEAPAPEKAPEATTQADTKEAAPQKTEQPATMPKEAAQPRSRK</sequence>
<keyword evidence="2" id="KW-0732">Signal</keyword>
<feature type="chain" id="PRO_5005839166" evidence="2">
    <location>
        <begin position="20"/>
        <end position="95"/>
    </location>
</feature>
<evidence type="ECO:0000313" key="4">
    <source>
        <dbReference type="Proteomes" id="UP000037755"/>
    </source>
</evidence>
<feature type="signal peptide" evidence="2">
    <location>
        <begin position="1"/>
        <end position="19"/>
    </location>
</feature>
<name>A0A0M9VJK0_9FLAO</name>
<accession>A0A0M9VJK0</accession>
<gene>
    <name evidence="3" type="ORF">AM493_18655</name>
</gene>
<dbReference type="AlphaFoldDB" id="A0A0M9VJK0"/>
<dbReference type="RefSeq" id="WP_054409569.1">
    <property type="nucleotide sequence ID" value="NZ_FOYA01000002.1"/>
</dbReference>
<evidence type="ECO:0000256" key="1">
    <source>
        <dbReference type="SAM" id="MobiDB-lite"/>
    </source>
</evidence>
<keyword evidence="4" id="KW-1185">Reference proteome</keyword>
<dbReference type="Proteomes" id="UP000037755">
    <property type="component" value="Unassembled WGS sequence"/>
</dbReference>
<evidence type="ECO:0000313" key="3">
    <source>
        <dbReference type="EMBL" id="KOS07852.1"/>
    </source>
</evidence>